<evidence type="ECO:0000256" key="1">
    <source>
        <dbReference type="SAM" id="SignalP"/>
    </source>
</evidence>
<keyword evidence="1" id="KW-0732">Signal</keyword>
<reference evidence="3" key="1">
    <citation type="journal article" date="2019" name="Int. J. Syst. Evol. Microbiol.">
        <title>The Global Catalogue of Microorganisms (GCM) 10K type strain sequencing project: providing services to taxonomists for standard genome sequencing and annotation.</title>
        <authorList>
            <consortium name="The Broad Institute Genomics Platform"/>
            <consortium name="The Broad Institute Genome Sequencing Center for Infectious Disease"/>
            <person name="Wu L."/>
            <person name="Ma J."/>
        </authorList>
    </citation>
    <scope>NUCLEOTIDE SEQUENCE [LARGE SCALE GENOMIC DNA]</scope>
    <source>
        <strain evidence="3">JCM 18392</strain>
    </source>
</reference>
<gene>
    <name evidence="2" type="ORF">GCM10023332_03870</name>
</gene>
<proteinExistence type="predicted"/>
<comment type="caution">
    <text evidence="2">The sequence shown here is derived from an EMBL/GenBank/DDBJ whole genome shotgun (WGS) entry which is preliminary data.</text>
</comment>
<organism evidence="2 3">
    <name type="scientific">Luteimonas vadosa</name>
    <dbReference type="NCBI Taxonomy" id="1165507"/>
    <lineage>
        <taxon>Bacteria</taxon>
        <taxon>Pseudomonadati</taxon>
        <taxon>Pseudomonadota</taxon>
        <taxon>Gammaproteobacteria</taxon>
        <taxon>Lysobacterales</taxon>
        <taxon>Lysobacteraceae</taxon>
        <taxon>Luteimonas</taxon>
    </lineage>
</organism>
<dbReference type="EMBL" id="BAABJY010000001">
    <property type="protein sequence ID" value="GAA4855479.1"/>
    <property type="molecule type" value="Genomic_DNA"/>
</dbReference>
<accession>A0ABP9DT81</accession>
<dbReference type="Pfam" id="PF07617">
    <property type="entry name" value="DUF1579"/>
    <property type="match status" value="1"/>
</dbReference>
<feature type="signal peptide" evidence="1">
    <location>
        <begin position="1"/>
        <end position="20"/>
    </location>
</feature>
<dbReference type="RefSeq" id="WP_345293811.1">
    <property type="nucleotide sequence ID" value="NZ_BAABJY010000001.1"/>
</dbReference>
<feature type="chain" id="PRO_5047126271" description="DUF1579 domain-containing protein" evidence="1">
    <location>
        <begin position="21"/>
        <end position="213"/>
    </location>
</feature>
<keyword evidence="3" id="KW-1185">Reference proteome</keyword>
<evidence type="ECO:0000313" key="3">
    <source>
        <dbReference type="Proteomes" id="UP001501323"/>
    </source>
</evidence>
<protein>
    <recommendedName>
        <fullName evidence="4">DUF1579 domain-containing protein</fullName>
    </recommendedName>
</protein>
<evidence type="ECO:0000313" key="2">
    <source>
        <dbReference type="EMBL" id="GAA4855479.1"/>
    </source>
</evidence>
<sequence length="213" mass="23380">MKRSTPCLLALALAATLPLAAQEPATATTESAATAAPAMDAETQAMMEAWIKAGTPGPQHKQLAEHFVGDWNAKQSMWMDPAAPPSVQTASSSSRAVLDGRQVRGEYAGTFMGQPFQGISYTGYDNVTGRYTTTWTDSMSTATMLAFGDYEPATKTYTFKYDMPDPMQATRLIPVRMTIRIDGPDRHVFEMHETHDGKEARTMQIEYTRAAKK</sequence>
<dbReference type="InterPro" id="IPR011473">
    <property type="entry name" value="DUF1579"/>
</dbReference>
<name>A0ABP9DT81_9GAMM</name>
<dbReference type="Proteomes" id="UP001501323">
    <property type="component" value="Unassembled WGS sequence"/>
</dbReference>
<evidence type="ECO:0008006" key="4">
    <source>
        <dbReference type="Google" id="ProtNLM"/>
    </source>
</evidence>